<evidence type="ECO:0000313" key="2">
    <source>
        <dbReference type="Proteomes" id="UP001321542"/>
    </source>
</evidence>
<evidence type="ECO:0000313" key="1">
    <source>
        <dbReference type="EMBL" id="BBC30643.1"/>
    </source>
</evidence>
<name>A0ABM7F4Q4_9ACTN</name>
<gene>
    <name evidence="1" type="ORF">SGFS_019370</name>
</gene>
<sequence length="61" mass="6460">MAYVNVFAGTAAAPHLFGVRCYASEPTAANALTPFVDRGVLTEDNAFTLLTACRPSAREGR</sequence>
<dbReference type="EMBL" id="AP018448">
    <property type="protein sequence ID" value="BBC30643.1"/>
    <property type="molecule type" value="Genomic_DNA"/>
</dbReference>
<protein>
    <submittedName>
        <fullName evidence="1">Uncharacterized protein</fullName>
    </submittedName>
</protein>
<dbReference type="Proteomes" id="UP001321542">
    <property type="component" value="Chromosome"/>
</dbReference>
<reference evidence="1 2" key="2">
    <citation type="journal article" date="2023" name="ChemBioChem">
        <title>Acyltransferase Domain Exchange between Two Independent Type I Polyketide Synthases in the Same Producer Strain of Macrolide Antibiotics.</title>
        <authorList>
            <person name="Kudo F."/>
            <person name="Kishikawa K."/>
            <person name="Tsuboi K."/>
            <person name="Kido T."/>
            <person name="Usui T."/>
            <person name="Hashimoto J."/>
            <person name="Shin-Ya K."/>
            <person name="Miyanaga A."/>
            <person name="Eguchi T."/>
        </authorList>
    </citation>
    <scope>NUCLEOTIDE SEQUENCE [LARGE SCALE GENOMIC DNA]</scope>
    <source>
        <strain evidence="1 2">A-8890</strain>
    </source>
</reference>
<keyword evidence="2" id="KW-1185">Reference proteome</keyword>
<accession>A0ABM7F4Q4</accession>
<organism evidence="1 2">
    <name type="scientific">Streptomyces graminofaciens</name>
    <dbReference type="NCBI Taxonomy" id="68212"/>
    <lineage>
        <taxon>Bacteria</taxon>
        <taxon>Bacillati</taxon>
        <taxon>Actinomycetota</taxon>
        <taxon>Actinomycetes</taxon>
        <taxon>Kitasatosporales</taxon>
        <taxon>Streptomycetaceae</taxon>
        <taxon>Streptomyces</taxon>
    </lineage>
</organism>
<proteinExistence type="predicted"/>
<reference evidence="1 2" key="1">
    <citation type="journal article" date="2010" name="ChemBioChem">
        <title>Cloning and characterization of the biosynthetic gene cluster of 16-membered macrolide antibiotic FD-891: involvement of a dual functional cytochrome P450 monooxygenase catalyzing epoxidation and hydroxylation.</title>
        <authorList>
            <person name="Kudo F."/>
            <person name="Motegi A."/>
            <person name="Mizoue K."/>
            <person name="Eguchi T."/>
        </authorList>
    </citation>
    <scope>NUCLEOTIDE SEQUENCE [LARGE SCALE GENOMIC DNA]</scope>
    <source>
        <strain evidence="1 2">A-8890</strain>
    </source>
</reference>